<evidence type="ECO:0000313" key="10">
    <source>
        <dbReference type="Proteomes" id="UP001527925"/>
    </source>
</evidence>
<dbReference type="CDD" id="cd03507">
    <property type="entry name" value="Delta12-FADS-like"/>
    <property type="match status" value="1"/>
</dbReference>
<feature type="transmembrane region" description="Helical" evidence="6">
    <location>
        <begin position="247"/>
        <end position="268"/>
    </location>
</feature>
<evidence type="ECO:0000259" key="7">
    <source>
        <dbReference type="Pfam" id="PF00487"/>
    </source>
</evidence>
<sequence length="398" mass="44718">MAATRRTTTKQAGTKAVPLPGKLASKNAAEQYEQPPFTLKDVRDAVPAHCFKRDTLRSMGYVAHDLVLAAALFYAATFIPQLPLAAQAVAWPAYWVAQGIVCTGIWVLAHECGHGAFSPSKAVNDTVGYILHTALLVPYFSWKYTHSKHHKATNHMTKDQVFVPSRRAEVNPTIKRAIPASENLADGDEHPLTEVAPIFAVFELARMLIFGWPAYLIYNASSQQYTQFASHFLPSSPMFDPKHAQGVFASDIGVVAMIALLAYCGQVFGSWNVVTFYVLPYLMVNFWLVTITFLQHTDPELPHYSNEHWDFLKGALATMDRDYGILNYFHHHIGDTHVVHHLFSTMPHYHAEEATEAVKKVLGKFYHHDDRAISAALYQSMVKCRFVEDSGDVLFFKY</sequence>
<keyword evidence="5 6" id="KW-0472">Membrane</keyword>
<proteinExistence type="inferred from homology"/>
<dbReference type="Pfam" id="PF11960">
    <property type="entry name" value="DUF3474"/>
    <property type="match status" value="1"/>
</dbReference>
<feature type="transmembrane region" description="Helical" evidence="6">
    <location>
        <begin position="274"/>
        <end position="294"/>
    </location>
</feature>
<dbReference type="PANTHER" id="PTHR32100">
    <property type="entry name" value="OMEGA-6 FATTY ACID DESATURASE, CHLOROPLASTIC"/>
    <property type="match status" value="1"/>
</dbReference>
<feature type="transmembrane region" description="Helical" evidence="6">
    <location>
        <begin position="91"/>
        <end position="109"/>
    </location>
</feature>
<evidence type="ECO:0000256" key="1">
    <source>
        <dbReference type="ARBA" id="ARBA00004370"/>
    </source>
</evidence>
<feature type="domain" description="Fatty acid desaturase N-terminal" evidence="8">
    <location>
        <begin position="34"/>
        <end position="72"/>
    </location>
</feature>
<dbReference type="Pfam" id="PF00487">
    <property type="entry name" value="FA_desaturase"/>
    <property type="match status" value="1"/>
</dbReference>
<keyword evidence="4" id="KW-0560">Oxidoreductase</keyword>
<comment type="pathway">
    <text evidence="2">Lipid metabolism.</text>
</comment>
<gene>
    <name evidence="9" type="ORF">HK105_205456</name>
</gene>
<accession>A0ABR4N617</accession>
<name>A0ABR4N617_9FUNG</name>
<dbReference type="InterPro" id="IPR021863">
    <property type="entry name" value="FAS_N"/>
</dbReference>
<dbReference type="EMBL" id="JADGIZ020000028">
    <property type="protein sequence ID" value="KAL2914914.1"/>
    <property type="molecule type" value="Genomic_DNA"/>
</dbReference>
<dbReference type="Proteomes" id="UP001527925">
    <property type="component" value="Unassembled WGS sequence"/>
</dbReference>
<comment type="caution">
    <text evidence="9">The sequence shown here is derived from an EMBL/GenBank/DDBJ whole genome shotgun (WGS) entry which is preliminary data.</text>
</comment>
<evidence type="ECO:0000313" key="9">
    <source>
        <dbReference type="EMBL" id="KAL2914914.1"/>
    </source>
</evidence>
<evidence type="ECO:0000256" key="6">
    <source>
        <dbReference type="SAM" id="Phobius"/>
    </source>
</evidence>
<evidence type="ECO:0000256" key="2">
    <source>
        <dbReference type="ARBA" id="ARBA00005189"/>
    </source>
</evidence>
<feature type="domain" description="Fatty acid desaturase" evidence="7">
    <location>
        <begin position="90"/>
        <end position="367"/>
    </location>
</feature>
<keyword evidence="10" id="KW-1185">Reference proteome</keyword>
<evidence type="ECO:0008006" key="11">
    <source>
        <dbReference type="Google" id="ProtNLM"/>
    </source>
</evidence>
<comment type="subcellular location">
    <subcellularLocation>
        <location evidence="1">Membrane</location>
    </subcellularLocation>
</comment>
<feature type="transmembrane region" description="Helical" evidence="6">
    <location>
        <begin position="61"/>
        <end position="79"/>
    </location>
</feature>
<dbReference type="InterPro" id="IPR005804">
    <property type="entry name" value="FA_desaturase_dom"/>
</dbReference>
<reference evidence="9 10" key="1">
    <citation type="submission" date="2023-09" db="EMBL/GenBank/DDBJ databases">
        <title>Pangenome analysis of Batrachochytrium dendrobatidis and related Chytrids.</title>
        <authorList>
            <person name="Yacoub M.N."/>
            <person name="Stajich J.E."/>
            <person name="James T.Y."/>
        </authorList>
    </citation>
    <scope>NUCLEOTIDE SEQUENCE [LARGE SCALE GENOMIC DNA]</scope>
    <source>
        <strain evidence="9 10">JEL0888</strain>
    </source>
</reference>
<comment type="similarity">
    <text evidence="3">Belongs to the fatty acid desaturase type 1 family.</text>
</comment>
<evidence type="ECO:0000256" key="5">
    <source>
        <dbReference type="ARBA" id="ARBA00023136"/>
    </source>
</evidence>
<evidence type="ECO:0000259" key="8">
    <source>
        <dbReference type="Pfam" id="PF11960"/>
    </source>
</evidence>
<dbReference type="InterPro" id="IPR012171">
    <property type="entry name" value="Fatty_acid_desaturase"/>
</dbReference>
<keyword evidence="6" id="KW-1133">Transmembrane helix</keyword>
<evidence type="ECO:0000256" key="4">
    <source>
        <dbReference type="ARBA" id="ARBA00023002"/>
    </source>
</evidence>
<evidence type="ECO:0000256" key="3">
    <source>
        <dbReference type="ARBA" id="ARBA00009295"/>
    </source>
</evidence>
<organism evidence="9 10">
    <name type="scientific">Polyrhizophydium stewartii</name>
    <dbReference type="NCBI Taxonomy" id="2732419"/>
    <lineage>
        <taxon>Eukaryota</taxon>
        <taxon>Fungi</taxon>
        <taxon>Fungi incertae sedis</taxon>
        <taxon>Chytridiomycota</taxon>
        <taxon>Chytridiomycota incertae sedis</taxon>
        <taxon>Chytridiomycetes</taxon>
        <taxon>Rhizophydiales</taxon>
        <taxon>Rhizophydiales incertae sedis</taxon>
        <taxon>Polyrhizophydium</taxon>
    </lineage>
</organism>
<keyword evidence="6" id="KW-0812">Transmembrane</keyword>
<protein>
    <recommendedName>
        <fullName evidence="11">Fatty acid desaturase domain-containing protein</fullName>
    </recommendedName>
</protein>